<reference evidence="8 9" key="1">
    <citation type="submission" date="2020-10" db="EMBL/GenBank/DDBJ databases">
        <title>Phylogeny of dyella-like bacteria.</title>
        <authorList>
            <person name="Fu J."/>
        </authorList>
    </citation>
    <scope>NUCLEOTIDE SEQUENCE [LARGE SCALE GENOMIC DNA]</scope>
    <source>
        <strain evidence="8 9">Gsoil3046</strain>
    </source>
</reference>
<dbReference type="PRINTS" id="PR00723">
    <property type="entry name" value="SUBTILISIN"/>
</dbReference>
<evidence type="ECO:0000256" key="2">
    <source>
        <dbReference type="ARBA" id="ARBA00022670"/>
    </source>
</evidence>
<evidence type="ECO:0000259" key="7">
    <source>
        <dbReference type="Pfam" id="PF00082"/>
    </source>
</evidence>
<keyword evidence="3 5" id="KW-0378">Hydrolase</keyword>
<feature type="active site" description="Charge relay system" evidence="5">
    <location>
        <position position="226"/>
    </location>
</feature>
<dbReference type="Pfam" id="PF00082">
    <property type="entry name" value="Peptidase_S8"/>
    <property type="match status" value="1"/>
</dbReference>
<comment type="caution">
    <text evidence="8">The sequence shown here is derived from an EMBL/GenBank/DDBJ whole genome shotgun (WGS) entry which is preliminary data.</text>
</comment>
<dbReference type="InterPro" id="IPR000209">
    <property type="entry name" value="Peptidase_S8/S53_dom"/>
</dbReference>
<feature type="active site" description="Charge relay system" evidence="5">
    <location>
        <position position="364"/>
    </location>
</feature>
<evidence type="ECO:0000256" key="3">
    <source>
        <dbReference type="ARBA" id="ARBA00022801"/>
    </source>
</evidence>
<dbReference type="SUPFAM" id="SSF52743">
    <property type="entry name" value="Subtilisin-like"/>
    <property type="match status" value="1"/>
</dbReference>
<feature type="signal peptide" evidence="6">
    <location>
        <begin position="1"/>
        <end position="18"/>
    </location>
</feature>
<dbReference type="PANTHER" id="PTHR43806">
    <property type="entry name" value="PEPTIDASE S8"/>
    <property type="match status" value="1"/>
</dbReference>
<evidence type="ECO:0000256" key="1">
    <source>
        <dbReference type="ARBA" id="ARBA00011073"/>
    </source>
</evidence>
<evidence type="ECO:0000256" key="4">
    <source>
        <dbReference type="ARBA" id="ARBA00022825"/>
    </source>
</evidence>
<dbReference type="InterPro" id="IPR050131">
    <property type="entry name" value="Peptidase_S8_subtilisin-like"/>
</dbReference>
<dbReference type="Proteomes" id="UP001620460">
    <property type="component" value="Unassembled WGS sequence"/>
</dbReference>
<evidence type="ECO:0000256" key="6">
    <source>
        <dbReference type="SAM" id="SignalP"/>
    </source>
</evidence>
<evidence type="ECO:0000313" key="8">
    <source>
        <dbReference type="EMBL" id="MFK2905328.1"/>
    </source>
</evidence>
<gene>
    <name evidence="8" type="ORF">ISP17_15300</name>
</gene>
<comment type="similarity">
    <text evidence="1 5">Belongs to the peptidase S8 family.</text>
</comment>
<proteinExistence type="inferred from homology"/>
<dbReference type="InterPro" id="IPR036852">
    <property type="entry name" value="Peptidase_S8/S53_dom_sf"/>
</dbReference>
<dbReference type="PROSITE" id="PS51892">
    <property type="entry name" value="SUBTILASE"/>
    <property type="match status" value="1"/>
</dbReference>
<keyword evidence="2 5" id="KW-0645">Protease</keyword>
<evidence type="ECO:0000313" key="9">
    <source>
        <dbReference type="Proteomes" id="UP001620460"/>
    </source>
</evidence>
<keyword evidence="6" id="KW-0732">Signal</keyword>
<feature type="domain" description="Peptidase S8/S53" evidence="7">
    <location>
        <begin position="191"/>
        <end position="412"/>
    </location>
</feature>
<dbReference type="RefSeq" id="WP_404634728.1">
    <property type="nucleotide sequence ID" value="NZ_JADIKM010000004.1"/>
</dbReference>
<dbReference type="Gene3D" id="3.40.50.200">
    <property type="entry name" value="Peptidase S8/S53 domain"/>
    <property type="match status" value="1"/>
</dbReference>
<sequence length="418" mass="43330">MPRSRLTCLCFMACAALAATTGARAQLLGGHPLPEPPALPVRLPANIDVAARVQTPRIDELLRATASIPRTLQIRALLRDPSQRVTLDPHGDPVLRGEFLATGLTDAQMADLQHEGFTIERTPSDADSLGLGVAIVRDTRRRDEAQALRALQQHAPGAAFTYQHLYLPAASTPASATSTAATNTAATQSGGVRIGLIDGGVDGSDPSLAHARLVTHGCARPTASRHGTVVASRLVAGDTDQLYAADLWCGDAVGGATSTLIDALAWMDRQHVPVVNISLVGPDNPLLARAVQAMIDRGHVLVAAVGNEGPAAPPLYPASYAGVIGVSGVDGRRHALPESGAGPQVAFCALGVVGDGHDALRGTSFASPIVARRAARQLPAPHPGAAADVMRQLAGEAIDLGRPGRDTRYGYGLLVPQD</sequence>
<name>A0ABW8JVZ5_9GAMM</name>
<protein>
    <submittedName>
        <fullName evidence="8">S8 family serine peptidase</fullName>
    </submittedName>
</protein>
<organism evidence="8 9">
    <name type="scientific">Dyella ginsengisoli</name>
    <dbReference type="NCBI Taxonomy" id="363848"/>
    <lineage>
        <taxon>Bacteria</taxon>
        <taxon>Pseudomonadati</taxon>
        <taxon>Pseudomonadota</taxon>
        <taxon>Gammaproteobacteria</taxon>
        <taxon>Lysobacterales</taxon>
        <taxon>Rhodanobacteraceae</taxon>
        <taxon>Dyella</taxon>
    </lineage>
</organism>
<dbReference type="CDD" id="cd05561">
    <property type="entry name" value="Peptidases_S8_4"/>
    <property type="match status" value="1"/>
</dbReference>
<dbReference type="PANTHER" id="PTHR43806:SF11">
    <property type="entry name" value="CEREVISIN-RELATED"/>
    <property type="match status" value="1"/>
</dbReference>
<dbReference type="InterPro" id="IPR015500">
    <property type="entry name" value="Peptidase_S8_subtilisin-rel"/>
</dbReference>
<keyword evidence="9" id="KW-1185">Reference proteome</keyword>
<evidence type="ECO:0000256" key="5">
    <source>
        <dbReference type="PROSITE-ProRule" id="PRU01240"/>
    </source>
</evidence>
<feature type="chain" id="PRO_5046953274" evidence="6">
    <location>
        <begin position="19"/>
        <end position="418"/>
    </location>
</feature>
<keyword evidence="4 5" id="KW-0720">Serine protease</keyword>
<dbReference type="EMBL" id="JADIKM010000004">
    <property type="protein sequence ID" value="MFK2905328.1"/>
    <property type="molecule type" value="Genomic_DNA"/>
</dbReference>
<accession>A0ABW8JVZ5</accession>
<feature type="active site" description="Charge relay system" evidence="5">
    <location>
        <position position="198"/>
    </location>
</feature>